<reference evidence="3 4" key="1">
    <citation type="submission" date="2024-08" db="EMBL/GenBank/DDBJ databases">
        <authorList>
            <person name="Will J Nash"/>
            <person name="Angela Man"/>
            <person name="Seanna McTaggart"/>
            <person name="Kendall Baker"/>
            <person name="Tom Barker"/>
            <person name="Leah Catchpole"/>
            <person name="Alex Durrant"/>
            <person name="Karim Gharbi"/>
            <person name="Naomi Irish"/>
            <person name="Gemy Kaithakottil"/>
            <person name="Debby Ku"/>
            <person name="Aaliyah Providence"/>
            <person name="Felix Shaw"/>
            <person name="David Swarbreck"/>
            <person name="Chris Watkins"/>
            <person name="Ann M. McCartney"/>
            <person name="Giulio Formenti"/>
            <person name="Alice Mouton"/>
            <person name="Noel Vella"/>
            <person name="Bjorn M von Reumont"/>
            <person name="Adriana Vella"/>
            <person name="Wilfried Haerty"/>
        </authorList>
    </citation>
    <scope>NUCLEOTIDE SEQUENCE [LARGE SCALE GENOMIC DNA]</scope>
</reference>
<organism evidence="3 4">
    <name type="scientific">Xylocopa violacea</name>
    <name type="common">Violet carpenter bee</name>
    <name type="synonym">Apis violacea</name>
    <dbReference type="NCBI Taxonomy" id="135666"/>
    <lineage>
        <taxon>Eukaryota</taxon>
        <taxon>Metazoa</taxon>
        <taxon>Ecdysozoa</taxon>
        <taxon>Arthropoda</taxon>
        <taxon>Hexapoda</taxon>
        <taxon>Insecta</taxon>
        <taxon>Pterygota</taxon>
        <taxon>Neoptera</taxon>
        <taxon>Endopterygota</taxon>
        <taxon>Hymenoptera</taxon>
        <taxon>Apocrita</taxon>
        <taxon>Aculeata</taxon>
        <taxon>Apoidea</taxon>
        <taxon>Anthophila</taxon>
        <taxon>Apidae</taxon>
        <taxon>Xylocopa</taxon>
        <taxon>Xylocopa</taxon>
    </lineage>
</organism>
<sequence length="133" mass="15233">MVQIVGKYQYVSSENFEEFMKALGLPDLVKSLQTKLVLEVKRNGDQWDVTTNSDAGTNSVSFKLNEPYEEKMLSSDRKYQSVTTQEGNNFRTETQVADGVKIVRMYEFTDTGMKSHLSTNKSDVKATRIYKRL</sequence>
<evidence type="ECO:0000256" key="2">
    <source>
        <dbReference type="ARBA" id="ARBA00023121"/>
    </source>
</evidence>
<evidence type="ECO:0000313" key="4">
    <source>
        <dbReference type="Proteomes" id="UP001642520"/>
    </source>
</evidence>
<dbReference type="SUPFAM" id="SSF50814">
    <property type="entry name" value="Lipocalins"/>
    <property type="match status" value="1"/>
</dbReference>
<accession>A0ABP1P1C8</accession>
<dbReference type="InterPro" id="IPR031259">
    <property type="entry name" value="ILBP"/>
</dbReference>
<gene>
    <name evidence="3" type="ORF">XYLVIOL_LOCUS8164</name>
</gene>
<dbReference type="InterPro" id="IPR012674">
    <property type="entry name" value="Calycin"/>
</dbReference>
<name>A0ABP1P1C8_XYLVO</name>
<comment type="similarity">
    <text evidence="1">Belongs to the calycin superfamily. Fatty-acid binding protein (FABP) family.</text>
</comment>
<evidence type="ECO:0000256" key="1">
    <source>
        <dbReference type="ARBA" id="ARBA00008390"/>
    </source>
</evidence>
<proteinExistence type="inferred from homology"/>
<dbReference type="Pfam" id="PF14651">
    <property type="entry name" value="Lipocalin_7"/>
    <property type="match status" value="1"/>
</dbReference>
<dbReference type="Gene3D" id="2.40.128.20">
    <property type="match status" value="1"/>
</dbReference>
<dbReference type="InterPro" id="IPR000463">
    <property type="entry name" value="Fatty_acid-bd"/>
</dbReference>
<dbReference type="Proteomes" id="UP001642520">
    <property type="component" value="Unassembled WGS sequence"/>
</dbReference>
<evidence type="ECO:0000313" key="3">
    <source>
        <dbReference type="EMBL" id="CAL7947098.1"/>
    </source>
</evidence>
<dbReference type="EMBL" id="CAXAJV020001296">
    <property type="protein sequence ID" value="CAL7947098.1"/>
    <property type="molecule type" value="Genomic_DNA"/>
</dbReference>
<comment type="caution">
    <text evidence="3">The sequence shown here is derived from an EMBL/GenBank/DDBJ whole genome shotgun (WGS) entry which is preliminary data.</text>
</comment>
<keyword evidence="4" id="KW-1185">Reference proteome</keyword>
<dbReference type="PRINTS" id="PR00178">
    <property type="entry name" value="FATTYACIDBP"/>
</dbReference>
<dbReference type="PANTHER" id="PTHR11955">
    <property type="entry name" value="FATTY ACID BINDING PROTEIN"/>
    <property type="match status" value="1"/>
</dbReference>
<keyword evidence="2" id="KW-0446">Lipid-binding</keyword>
<protein>
    <submittedName>
        <fullName evidence="3">Uncharacterized protein</fullName>
    </submittedName>
</protein>